<keyword evidence="2" id="KW-1185">Reference proteome</keyword>
<protein>
    <submittedName>
        <fullName evidence="1">Uncharacterized protein</fullName>
    </submittedName>
</protein>
<evidence type="ECO:0000313" key="1">
    <source>
        <dbReference type="EMBL" id="PIC13695.1"/>
    </source>
</evidence>
<evidence type="ECO:0000313" key="2">
    <source>
        <dbReference type="Proteomes" id="UP000230233"/>
    </source>
</evidence>
<reference evidence="2" key="1">
    <citation type="submission" date="2017-10" db="EMBL/GenBank/DDBJ databases">
        <title>Rapid genome shrinkage in a self-fertile nematode reveals novel sperm competition proteins.</title>
        <authorList>
            <person name="Yin D."/>
            <person name="Schwarz E.M."/>
            <person name="Thomas C.G."/>
            <person name="Felde R.L."/>
            <person name="Korf I.F."/>
            <person name="Cutter A.D."/>
            <person name="Schartner C.M."/>
            <person name="Ralston E.J."/>
            <person name="Meyer B.J."/>
            <person name="Haag E.S."/>
        </authorList>
    </citation>
    <scope>NUCLEOTIDE SEQUENCE [LARGE SCALE GENOMIC DNA]</scope>
    <source>
        <strain evidence="2">JU1422</strain>
    </source>
</reference>
<proteinExistence type="predicted"/>
<gene>
    <name evidence="1" type="ORF">B9Z55_027561</name>
</gene>
<accession>A0A2G5SF45</accession>
<sequence length="161" mass="18387">MKWKHIGSLQTIFEVDWQEIVDVDEDWSMVASLEMASVHVSVSLVVVRPEPEHVMAAQRTVLENSGKIFRQIDEVVVLLKLLDIPCHVCVERLLIVFRYSLFCLLHLLGPKRIDEEWQALHFLDFVLSKILVLHNPLISDSSIQNGSVCRCLSMAHLLDGC</sequence>
<dbReference type="AlphaFoldDB" id="A0A2G5SF45"/>
<organism evidence="1 2">
    <name type="scientific">Caenorhabditis nigoni</name>
    <dbReference type="NCBI Taxonomy" id="1611254"/>
    <lineage>
        <taxon>Eukaryota</taxon>
        <taxon>Metazoa</taxon>
        <taxon>Ecdysozoa</taxon>
        <taxon>Nematoda</taxon>
        <taxon>Chromadorea</taxon>
        <taxon>Rhabditida</taxon>
        <taxon>Rhabditina</taxon>
        <taxon>Rhabditomorpha</taxon>
        <taxon>Rhabditoidea</taxon>
        <taxon>Rhabditidae</taxon>
        <taxon>Peloderinae</taxon>
        <taxon>Caenorhabditis</taxon>
    </lineage>
</organism>
<name>A0A2G5SF45_9PELO</name>
<dbReference type="Proteomes" id="UP000230233">
    <property type="component" value="Unassembled WGS sequence"/>
</dbReference>
<dbReference type="EMBL" id="PDUG01000011">
    <property type="protein sequence ID" value="PIC13695.1"/>
    <property type="molecule type" value="Genomic_DNA"/>
</dbReference>
<comment type="caution">
    <text evidence="1">The sequence shown here is derived from an EMBL/GenBank/DDBJ whole genome shotgun (WGS) entry which is preliminary data.</text>
</comment>